<dbReference type="EMBL" id="PFCJ01000013">
    <property type="protein sequence ID" value="PIR72506.1"/>
    <property type="molecule type" value="Genomic_DNA"/>
</dbReference>
<evidence type="ECO:0000313" key="2">
    <source>
        <dbReference type="EMBL" id="PIR72506.1"/>
    </source>
</evidence>
<proteinExistence type="predicted"/>
<sequence length="211" mass="24013">MEALTTSFNIIENLPFIIFNLVFFVIFIFFLFGSFVWVFGKGEIQKIERGQKIILNSLYALFILLLVALVFFLGTYLLKKGEVLKPPLASQDFPSAPVSIAPVPPVFVEIGGSYFSGPWSLQELEKKNIFENTKISGLYTIMCKKNGDYGIIYIGRIGGEQINYQCWLENCENKIENLYMALLPISSEKFGRTEIEDLAQKIRNRVNPLCL</sequence>
<protein>
    <submittedName>
        <fullName evidence="2">Uncharacterized protein</fullName>
    </submittedName>
</protein>
<evidence type="ECO:0000313" key="3">
    <source>
        <dbReference type="Proteomes" id="UP000228756"/>
    </source>
</evidence>
<keyword evidence="1" id="KW-1133">Transmembrane helix</keyword>
<organism evidence="2 3">
    <name type="scientific">Candidatus Nealsonbacteria bacterium CG10_big_fil_rev_8_21_14_0_10_36_24</name>
    <dbReference type="NCBI Taxonomy" id="1974710"/>
    <lineage>
        <taxon>Bacteria</taxon>
        <taxon>Candidatus Nealsoniibacteriota</taxon>
    </lineage>
</organism>
<dbReference type="AlphaFoldDB" id="A0A2M6NSD6"/>
<feature type="transmembrane region" description="Helical" evidence="1">
    <location>
        <begin position="16"/>
        <end position="38"/>
    </location>
</feature>
<gene>
    <name evidence="2" type="ORF">COU42_01030</name>
</gene>
<keyword evidence="1" id="KW-0472">Membrane</keyword>
<dbReference type="Proteomes" id="UP000228756">
    <property type="component" value="Unassembled WGS sequence"/>
</dbReference>
<keyword evidence="1" id="KW-0812">Transmembrane</keyword>
<name>A0A2M6NSD6_9BACT</name>
<accession>A0A2M6NSD6</accession>
<feature type="transmembrane region" description="Helical" evidence="1">
    <location>
        <begin position="58"/>
        <end position="78"/>
    </location>
</feature>
<reference evidence="3" key="1">
    <citation type="submission" date="2017-09" db="EMBL/GenBank/DDBJ databases">
        <title>Depth-based differentiation of microbial function through sediment-hosted aquifers and enrichment of novel symbionts in the deep terrestrial subsurface.</title>
        <authorList>
            <person name="Probst A.J."/>
            <person name="Ladd B."/>
            <person name="Jarett J.K."/>
            <person name="Geller-Mcgrath D.E."/>
            <person name="Sieber C.M.K."/>
            <person name="Emerson J.B."/>
            <person name="Anantharaman K."/>
            <person name="Thomas B.C."/>
            <person name="Malmstrom R."/>
            <person name="Stieglmeier M."/>
            <person name="Klingl A."/>
            <person name="Woyke T."/>
            <person name="Ryan C.M."/>
            <person name="Banfield J.F."/>
        </authorList>
    </citation>
    <scope>NUCLEOTIDE SEQUENCE [LARGE SCALE GENOMIC DNA]</scope>
</reference>
<evidence type="ECO:0000256" key="1">
    <source>
        <dbReference type="SAM" id="Phobius"/>
    </source>
</evidence>
<comment type="caution">
    <text evidence="2">The sequence shown here is derived from an EMBL/GenBank/DDBJ whole genome shotgun (WGS) entry which is preliminary data.</text>
</comment>